<evidence type="ECO:0000256" key="1">
    <source>
        <dbReference type="ARBA" id="ARBA00022988"/>
    </source>
</evidence>
<dbReference type="Gene3D" id="1.10.4190.10">
    <property type="entry name" value="Urease accessory protein UreF"/>
    <property type="match status" value="1"/>
</dbReference>
<evidence type="ECO:0000256" key="3">
    <source>
        <dbReference type="HAMAP-Rule" id="MF_01385"/>
    </source>
</evidence>
<comment type="function">
    <text evidence="3">Required for maturation of urease via the functional incorporation of the urease nickel metallocenter.</text>
</comment>
<dbReference type="Pfam" id="PF01730">
    <property type="entry name" value="UreF"/>
    <property type="match status" value="1"/>
</dbReference>
<name>A0A8J3GUS5_9RHOB</name>
<comment type="similarity">
    <text evidence="3">Belongs to the UreF family.</text>
</comment>
<dbReference type="GO" id="GO:0016151">
    <property type="term" value="F:nickel cation binding"/>
    <property type="evidence" value="ECO:0007669"/>
    <property type="project" value="UniProtKB-UniRule"/>
</dbReference>
<dbReference type="PANTHER" id="PTHR33620:SF1">
    <property type="entry name" value="UREASE ACCESSORY PROTEIN F"/>
    <property type="match status" value="1"/>
</dbReference>
<comment type="subunit">
    <text evidence="3">UreD, UreF and UreG form a complex that acts as a GTP-hydrolysis-dependent molecular chaperone, activating the urease apoprotein by helping to assemble the nickel containing metallocenter of UreC. The UreE protein probably delivers the nickel.</text>
</comment>
<dbReference type="GO" id="GO:0005737">
    <property type="term" value="C:cytoplasm"/>
    <property type="evidence" value="ECO:0007669"/>
    <property type="project" value="UniProtKB-SubCell"/>
</dbReference>
<dbReference type="AlphaFoldDB" id="A0A8J3GUS5"/>
<keyword evidence="5" id="KW-1185">Reference proteome</keyword>
<dbReference type="PANTHER" id="PTHR33620">
    <property type="entry name" value="UREASE ACCESSORY PROTEIN F"/>
    <property type="match status" value="1"/>
</dbReference>
<accession>A0A8J3GUS5</accession>
<keyword evidence="2 3" id="KW-0143">Chaperone</keyword>
<dbReference type="InterPro" id="IPR038277">
    <property type="entry name" value="UreF_sf"/>
</dbReference>
<dbReference type="HAMAP" id="MF_01385">
    <property type="entry name" value="UreF"/>
    <property type="match status" value="1"/>
</dbReference>
<keyword evidence="1 3" id="KW-0996">Nickel insertion</keyword>
<dbReference type="Proteomes" id="UP000626220">
    <property type="component" value="Unassembled WGS sequence"/>
</dbReference>
<dbReference type="InterPro" id="IPR002639">
    <property type="entry name" value="UreF"/>
</dbReference>
<evidence type="ECO:0000256" key="2">
    <source>
        <dbReference type="ARBA" id="ARBA00023186"/>
    </source>
</evidence>
<evidence type="ECO:0000313" key="5">
    <source>
        <dbReference type="Proteomes" id="UP000626220"/>
    </source>
</evidence>
<sequence length="259" mass="26789">MATNTDHIIAARAGAEGTSARAAGPAGKGLASGTVTGMPRSAMPPAPLGTDAALLTLAQWFSPAFPIGAFSFSHGLDWVISAGQLRSAAAVERWIAHVLAQGSGRNDLIFLAHAWRGEDPAGLDTLARALAPSAERLTETAEQGASFVRAVNAVWSLDLPPLVYPVAVGAAARACSLPLEATARMYLHAFAAALTSAAVRATPLGQTEGQAILAATSTLIDRLCKDTLDTPLDDLGGAVFAADIASMNHETQYSRMFRT</sequence>
<keyword evidence="3" id="KW-0963">Cytoplasm</keyword>
<comment type="subcellular location">
    <subcellularLocation>
        <location evidence="3">Cytoplasm</location>
    </subcellularLocation>
</comment>
<proteinExistence type="inferred from homology"/>
<gene>
    <name evidence="3 4" type="primary">ureF</name>
    <name evidence="4" type="ORF">GCM10017056_10660</name>
</gene>
<comment type="caution">
    <text evidence="4">The sequence shown here is derived from an EMBL/GenBank/DDBJ whole genome shotgun (WGS) entry which is preliminary data.</text>
</comment>
<protein>
    <recommendedName>
        <fullName evidence="3">Urease accessory protein UreF</fullName>
    </recommendedName>
</protein>
<dbReference type="EMBL" id="BNCJ01000002">
    <property type="protein sequence ID" value="GHF40923.1"/>
    <property type="molecule type" value="Genomic_DNA"/>
</dbReference>
<reference evidence="4" key="1">
    <citation type="journal article" date="2014" name="Int. J. Syst. Evol. Microbiol.">
        <title>Complete genome sequence of Corynebacterium casei LMG S-19264T (=DSM 44701T), isolated from a smear-ripened cheese.</title>
        <authorList>
            <consortium name="US DOE Joint Genome Institute (JGI-PGF)"/>
            <person name="Walter F."/>
            <person name="Albersmeier A."/>
            <person name="Kalinowski J."/>
            <person name="Ruckert C."/>
        </authorList>
    </citation>
    <scope>NUCLEOTIDE SEQUENCE</scope>
    <source>
        <strain evidence="4">KCTC 42650</strain>
    </source>
</reference>
<evidence type="ECO:0000313" key="4">
    <source>
        <dbReference type="EMBL" id="GHF40923.1"/>
    </source>
</evidence>
<organism evidence="4 5">
    <name type="scientific">Seohaeicola zhoushanensis</name>
    <dbReference type="NCBI Taxonomy" id="1569283"/>
    <lineage>
        <taxon>Bacteria</taxon>
        <taxon>Pseudomonadati</taxon>
        <taxon>Pseudomonadota</taxon>
        <taxon>Alphaproteobacteria</taxon>
        <taxon>Rhodobacterales</taxon>
        <taxon>Roseobacteraceae</taxon>
        <taxon>Seohaeicola</taxon>
    </lineage>
</organism>
<reference evidence="4" key="2">
    <citation type="submission" date="2020-09" db="EMBL/GenBank/DDBJ databases">
        <authorList>
            <person name="Sun Q."/>
            <person name="Kim S."/>
        </authorList>
    </citation>
    <scope>NUCLEOTIDE SEQUENCE</scope>
    <source>
        <strain evidence="4">KCTC 42650</strain>
    </source>
</reference>